<accession>A0A9J6EK44</accession>
<proteinExistence type="predicted"/>
<dbReference type="EMBL" id="JABSTU010000004">
    <property type="protein sequence ID" value="KAH8034408.1"/>
    <property type="molecule type" value="Genomic_DNA"/>
</dbReference>
<gene>
    <name evidence="2" type="ORF">HPB51_023656</name>
</gene>
<protein>
    <submittedName>
        <fullName evidence="2">Uncharacterized protein</fullName>
    </submittedName>
</protein>
<feature type="compositionally biased region" description="Basic and acidic residues" evidence="1">
    <location>
        <begin position="59"/>
        <end position="104"/>
    </location>
</feature>
<organism evidence="2 3">
    <name type="scientific">Rhipicephalus microplus</name>
    <name type="common">Cattle tick</name>
    <name type="synonym">Boophilus microplus</name>
    <dbReference type="NCBI Taxonomy" id="6941"/>
    <lineage>
        <taxon>Eukaryota</taxon>
        <taxon>Metazoa</taxon>
        <taxon>Ecdysozoa</taxon>
        <taxon>Arthropoda</taxon>
        <taxon>Chelicerata</taxon>
        <taxon>Arachnida</taxon>
        <taxon>Acari</taxon>
        <taxon>Parasitiformes</taxon>
        <taxon>Ixodida</taxon>
        <taxon>Ixodoidea</taxon>
        <taxon>Ixodidae</taxon>
        <taxon>Rhipicephalinae</taxon>
        <taxon>Rhipicephalus</taxon>
        <taxon>Boophilus</taxon>
    </lineage>
</organism>
<dbReference type="AlphaFoldDB" id="A0A9J6EK44"/>
<dbReference type="Proteomes" id="UP000821866">
    <property type="component" value="Chromosome 2"/>
</dbReference>
<evidence type="ECO:0000256" key="1">
    <source>
        <dbReference type="SAM" id="MobiDB-lite"/>
    </source>
</evidence>
<reference evidence="2" key="1">
    <citation type="journal article" date="2020" name="Cell">
        <title>Large-Scale Comparative Analyses of Tick Genomes Elucidate Their Genetic Diversity and Vector Capacities.</title>
        <authorList>
            <consortium name="Tick Genome and Microbiome Consortium (TIGMIC)"/>
            <person name="Jia N."/>
            <person name="Wang J."/>
            <person name="Shi W."/>
            <person name="Du L."/>
            <person name="Sun Y."/>
            <person name="Zhan W."/>
            <person name="Jiang J.F."/>
            <person name="Wang Q."/>
            <person name="Zhang B."/>
            <person name="Ji P."/>
            <person name="Bell-Sakyi L."/>
            <person name="Cui X.M."/>
            <person name="Yuan T.T."/>
            <person name="Jiang B.G."/>
            <person name="Yang W.F."/>
            <person name="Lam T.T."/>
            <person name="Chang Q.C."/>
            <person name="Ding S.J."/>
            <person name="Wang X.J."/>
            <person name="Zhu J.G."/>
            <person name="Ruan X.D."/>
            <person name="Zhao L."/>
            <person name="Wei J.T."/>
            <person name="Ye R.Z."/>
            <person name="Que T.C."/>
            <person name="Du C.H."/>
            <person name="Zhou Y.H."/>
            <person name="Cheng J.X."/>
            <person name="Dai P.F."/>
            <person name="Guo W.B."/>
            <person name="Han X.H."/>
            <person name="Huang E.J."/>
            <person name="Li L.F."/>
            <person name="Wei W."/>
            <person name="Gao Y.C."/>
            <person name="Liu J.Z."/>
            <person name="Shao H.Z."/>
            <person name="Wang X."/>
            <person name="Wang C.C."/>
            <person name="Yang T.C."/>
            <person name="Huo Q.B."/>
            <person name="Li W."/>
            <person name="Chen H.Y."/>
            <person name="Chen S.E."/>
            <person name="Zhou L.G."/>
            <person name="Ni X.B."/>
            <person name="Tian J.H."/>
            <person name="Sheng Y."/>
            <person name="Liu T."/>
            <person name="Pan Y.S."/>
            <person name="Xia L.Y."/>
            <person name="Li J."/>
            <person name="Zhao F."/>
            <person name="Cao W.C."/>
        </authorList>
    </citation>
    <scope>NUCLEOTIDE SEQUENCE</scope>
    <source>
        <strain evidence="2">Rmic-2018</strain>
    </source>
</reference>
<dbReference type="Gene3D" id="2.40.50.40">
    <property type="match status" value="1"/>
</dbReference>
<sequence length="113" mass="12862">MAFRQRFSYGELYHKREDFREVSENGLLQAEISMEQERAAAVCSSAVFSYRATQQRSESSLRAKANETAEEPRRKKSRSASELRLPSEEETQPRGFDRGLEPERIIGATDSSG</sequence>
<evidence type="ECO:0000313" key="2">
    <source>
        <dbReference type="EMBL" id="KAH8034408.1"/>
    </source>
</evidence>
<name>A0A9J6EK44_RHIMP</name>
<dbReference type="VEuPathDB" id="VectorBase:LOC119172304"/>
<keyword evidence="3" id="KW-1185">Reference proteome</keyword>
<comment type="caution">
    <text evidence="2">The sequence shown here is derived from an EMBL/GenBank/DDBJ whole genome shotgun (WGS) entry which is preliminary data.</text>
</comment>
<reference evidence="2" key="2">
    <citation type="submission" date="2021-09" db="EMBL/GenBank/DDBJ databases">
        <authorList>
            <person name="Jia N."/>
            <person name="Wang J."/>
            <person name="Shi W."/>
            <person name="Du L."/>
            <person name="Sun Y."/>
            <person name="Zhan W."/>
            <person name="Jiang J."/>
            <person name="Wang Q."/>
            <person name="Zhang B."/>
            <person name="Ji P."/>
            <person name="Sakyi L.B."/>
            <person name="Cui X."/>
            <person name="Yuan T."/>
            <person name="Jiang B."/>
            <person name="Yang W."/>
            <person name="Lam T.T.-Y."/>
            <person name="Chang Q."/>
            <person name="Ding S."/>
            <person name="Wang X."/>
            <person name="Zhu J."/>
            <person name="Ruan X."/>
            <person name="Zhao L."/>
            <person name="Wei J."/>
            <person name="Que T."/>
            <person name="Du C."/>
            <person name="Cheng J."/>
            <person name="Dai P."/>
            <person name="Han X."/>
            <person name="Huang E."/>
            <person name="Gao Y."/>
            <person name="Liu J."/>
            <person name="Shao H."/>
            <person name="Ye R."/>
            <person name="Li L."/>
            <person name="Wei W."/>
            <person name="Wang X."/>
            <person name="Wang C."/>
            <person name="Huo Q."/>
            <person name="Li W."/>
            <person name="Guo W."/>
            <person name="Chen H."/>
            <person name="Chen S."/>
            <person name="Zhou L."/>
            <person name="Zhou L."/>
            <person name="Ni X."/>
            <person name="Tian J."/>
            <person name="Zhou Y."/>
            <person name="Sheng Y."/>
            <person name="Liu T."/>
            <person name="Pan Y."/>
            <person name="Xia L."/>
            <person name="Li J."/>
            <person name="Zhao F."/>
            <person name="Cao W."/>
        </authorList>
    </citation>
    <scope>NUCLEOTIDE SEQUENCE</scope>
    <source>
        <strain evidence="2">Rmic-2018</strain>
        <tissue evidence="2">Larvae</tissue>
    </source>
</reference>
<feature type="region of interest" description="Disordered" evidence="1">
    <location>
        <begin position="52"/>
        <end position="113"/>
    </location>
</feature>
<evidence type="ECO:0000313" key="3">
    <source>
        <dbReference type="Proteomes" id="UP000821866"/>
    </source>
</evidence>